<dbReference type="EMBL" id="JABAEW010000031">
    <property type="protein sequence ID" value="NMD87827.1"/>
    <property type="molecule type" value="Genomic_DNA"/>
</dbReference>
<name>A0A848B0P5_9BACT</name>
<protein>
    <submittedName>
        <fullName evidence="1">Uncharacterized protein</fullName>
    </submittedName>
</protein>
<gene>
    <name evidence="1" type="ORF">HF882_14665</name>
</gene>
<evidence type="ECO:0000313" key="2">
    <source>
        <dbReference type="Proteomes" id="UP000576225"/>
    </source>
</evidence>
<dbReference type="RefSeq" id="WP_133245272.1">
    <property type="nucleotide sequence ID" value="NZ_CALXNT010000105.1"/>
</dbReference>
<comment type="caution">
    <text evidence="1">The sequence shown here is derived from an EMBL/GenBank/DDBJ whole genome shotgun (WGS) entry which is preliminary data.</text>
</comment>
<dbReference type="Proteomes" id="UP000576225">
    <property type="component" value="Unassembled WGS sequence"/>
</dbReference>
<evidence type="ECO:0000313" key="1">
    <source>
        <dbReference type="EMBL" id="NMD87827.1"/>
    </source>
</evidence>
<reference evidence="1 2" key="1">
    <citation type="submission" date="2020-04" db="EMBL/GenBank/DDBJ databases">
        <authorList>
            <person name="Hitch T.C.A."/>
            <person name="Wylensek D."/>
            <person name="Clavel T."/>
        </authorList>
    </citation>
    <scope>NUCLEOTIDE SEQUENCE [LARGE SCALE GENOMIC DNA]</scope>
    <source>
        <strain evidence="1 2">COR2-253-APC-1A</strain>
    </source>
</reference>
<dbReference type="GeneID" id="78297482"/>
<organism evidence="1 2">
    <name type="scientific">Victivallis vadensis</name>
    <dbReference type="NCBI Taxonomy" id="172901"/>
    <lineage>
        <taxon>Bacteria</taxon>
        <taxon>Pseudomonadati</taxon>
        <taxon>Lentisphaerota</taxon>
        <taxon>Lentisphaeria</taxon>
        <taxon>Victivallales</taxon>
        <taxon>Victivallaceae</taxon>
        <taxon>Victivallis</taxon>
    </lineage>
</organism>
<sequence>MDTVLKAKNRKMTSKGRIERFPSACQRRQLHRASFMIRKIPTAKPTARHPNSSKALRKAGLCSQYIMQQKTVGSSQIVRQPSGTVFNAVIHEPVIRRVFGIAHKIAGRTASQRRTMIS</sequence>
<dbReference type="AlphaFoldDB" id="A0A848B0P5"/>
<proteinExistence type="predicted"/>
<accession>A0A848B0P5</accession>